<dbReference type="Proteomes" id="UP000652761">
    <property type="component" value="Unassembled WGS sequence"/>
</dbReference>
<evidence type="ECO:0000256" key="1">
    <source>
        <dbReference type="SAM" id="MobiDB-lite"/>
    </source>
</evidence>
<name>A0A843VUI5_COLES</name>
<evidence type="ECO:0000313" key="3">
    <source>
        <dbReference type="Proteomes" id="UP000652761"/>
    </source>
</evidence>
<feature type="compositionally biased region" description="Polar residues" evidence="1">
    <location>
        <begin position="79"/>
        <end position="99"/>
    </location>
</feature>
<feature type="non-terminal residue" evidence="2">
    <location>
        <position position="1"/>
    </location>
</feature>
<sequence length="174" mass="20002">RERDSSDDQNKHRAAFGRTSTKGAKRHLGRTLPECSSTKRHTSNHRGNTTNCKSNASRSWENLHQNHQGTVLGKPARTHQPNQQHTSDPEVAQQQQKRAWNSPGRNPHQDNNKRFWETSPEHRATKRCTSTHRATQEQPETSTIQFWGNLTSTKTNRERLREHLTRAHNQPAPG</sequence>
<protein>
    <submittedName>
        <fullName evidence="2">Uncharacterized protein</fullName>
    </submittedName>
</protein>
<dbReference type="EMBL" id="NMUH01002902">
    <property type="protein sequence ID" value="MQM02703.1"/>
    <property type="molecule type" value="Genomic_DNA"/>
</dbReference>
<organism evidence="2 3">
    <name type="scientific">Colocasia esculenta</name>
    <name type="common">Wild taro</name>
    <name type="synonym">Arum esculentum</name>
    <dbReference type="NCBI Taxonomy" id="4460"/>
    <lineage>
        <taxon>Eukaryota</taxon>
        <taxon>Viridiplantae</taxon>
        <taxon>Streptophyta</taxon>
        <taxon>Embryophyta</taxon>
        <taxon>Tracheophyta</taxon>
        <taxon>Spermatophyta</taxon>
        <taxon>Magnoliopsida</taxon>
        <taxon>Liliopsida</taxon>
        <taxon>Araceae</taxon>
        <taxon>Aroideae</taxon>
        <taxon>Colocasieae</taxon>
        <taxon>Colocasia</taxon>
    </lineage>
</organism>
<accession>A0A843VUI5</accession>
<feature type="region of interest" description="Disordered" evidence="1">
    <location>
        <begin position="1"/>
        <end position="174"/>
    </location>
</feature>
<feature type="compositionally biased region" description="Basic and acidic residues" evidence="1">
    <location>
        <begin position="1"/>
        <end position="11"/>
    </location>
</feature>
<feature type="compositionally biased region" description="Polar residues" evidence="1">
    <location>
        <begin position="131"/>
        <end position="154"/>
    </location>
</feature>
<proteinExistence type="predicted"/>
<comment type="caution">
    <text evidence="2">The sequence shown here is derived from an EMBL/GenBank/DDBJ whole genome shotgun (WGS) entry which is preliminary data.</text>
</comment>
<gene>
    <name evidence="2" type="ORF">Taro_035474</name>
</gene>
<feature type="compositionally biased region" description="Basic and acidic residues" evidence="1">
    <location>
        <begin position="155"/>
        <end position="165"/>
    </location>
</feature>
<keyword evidence="3" id="KW-1185">Reference proteome</keyword>
<feature type="compositionally biased region" description="Polar residues" evidence="1">
    <location>
        <begin position="45"/>
        <end position="69"/>
    </location>
</feature>
<dbReference type="AlphaFoldDB" id="A0A843VUI5"/>
<reference evidence="2" key="1">
    <citation type="submission" date="2017-07" db="EMBL/GenBank/DDBJ databases">
        <title>Taro Niue Genome Assembly and Annotation.</title>
        <authorList>
            <person name="Atibalentja N."/>
            <person name="Keating K."/>
            <person name="Fields C.J."/>
        </authorList>
    </citation>
    <scope>NUCLEOTIDE SEQUENCE</scope>
    <source>
        <strain evidence="2">Niue_2</strain>
        <tissue evidence="2">Leaf</tissue>
    </source>
</reference>
<feature type="compositionally biased region" description="Basic and acidic residues" evidence="1">
    <location>
        <begin position="107"/>
        <end position="123"/>
    </location>
</feature>
<evidence type="ECO:0000313" key="2">
    <source>
        <dbReference type="EMBL" id="MQM02703.1"/>
    </source>
</evidence>